<accession>A0A183DVJ1</accession>
<reference evidence="1 2" key="2">
    <citation type="submission" date="2018-11" db="EMBL/GenBank/DDBJ databases">
        <authorList>
            <consortium name="Pathogen Informatics"/>
        </authorList>
    </citation>
    <scope>NUCLEOTIDE SEQUENCE [LARGE SCALE GENOMIC DNA]</scope>
</reference>
<proteinExistence type="predicted"/>
<dbReference type="InterPro" id="IPR017943">
    <property type="entry name" value="Bactericidal_perm-incr_a/b_dom"/>
</dbReference>
<organism evidence="3">
    <name type="scientific">Gongylonema pulchrum</name>
    <dbReference type="NCBI Taxonomy" id="637853"/>
    <lineage>
        <taxon>Eukaryota</taxon>
        <taxon>Metazoa</taxon>
        <taxon>Ecdysozoa</taxon>
        <taxon>Nematoda</taxon>
        <taxon>Chromadorea</taxon>
        <taxon>Rhabditida</taxon>
        <taxon>Spirurina</taxon>
        <taxon>Spiruromorpha</taxon>
        <taxon>Spiruroidea</taxon>
        <taxon>Gongylonematidae</taxon>
        <taxon>Gongylonema</taxon>
    </lineage>
</organism>
<protein>
    <submittedName>
        <fullName evidence="3">BPI2 domain-containing protein</fullName>
    </submittedName>
</protein>
<dbReference type="Proteomes" id="UP000271098">
    <property type="component" value="Unassembled WGS sequence"/>
</dbReference>
<sequence>MRMRGGSVQLQGFYRAVYRTIREGELAANLSSFAINLKFKISTTFAGKLLLENVVCDAEVRVVDVQLVPKLHDLVDEGLRTALDEHTSVVISVPYLQKFPEDKSKMVYIYITEFVLNSFLKKLDTFGNTALLLSAVPEFDGLLQLNCSENLECMGDFLQDAEPYQFDSGTMLLKMRSPAVATLRDGFMLLDLNLKVTVSYVQDGVDVNVLEFDWLLTVRINNAFLNEHLVSKDEAVRITNATLSLVELKMSGVTPYVEMVPNFTEHLQRLIVSRRKALEKLLTEQCSLITVIPDTAYEAVSRTGAFRNRTMLIATDMEWTPEHFSLFS</sequence>
<evidence type="ECO:0000313" key="2">
    <source>
        <dbReference type="Proteomes" id="UP000271098"/>
    </source>
</evidence>
<dbReference type="WBParaSite" id="GPUH_0001274601-mRNA-1">
    <property type="protein sequence ID" value="GPUH_0001274601-mRNA-1"/>
    <property type="gene ID" value="GPUH_0001274601"/>
</dbReference>
<evidence type="ECO:0000313" key="3">
    <source>
        <dbReference type="WBParaSite" id="GPUH_0001274601-mRNA-1"/>
    </source>
</evidence>
<dbReference type="GO" id="GO:0008289">
    <property type="term" value="F:lipid binding"/>
    <property type="evidence" value="ECO:0007669"/>
    <property type="project" value="InterPro"/>
</dbReference>
<dbReference type="EMBL" id="UYRT01079561">
    <property type="protein sequence ID" value="VDN20955.1"/>
    <property type="molecule type" value="Genomic_DNA"/>
</dbReference>
<dbReference type="SUPFAM" id="SSF55394">
    <property type="entry name" value="Bactericidal permeability-increasing protein, BPI"/>
    <property type="match status" value="1"/>
</dbReference>
<gene>
    <name evidence="1" type="ORF">GPUH_LOCUS12732</name>
</gene>
<evidence type="ECO:0000313" key="1">
    <source>
        <dbReference type="EMBL" id="VDN20955.1"/>
    </source>
</evidence>
<name>A0A183DVJ1_9BILA</name>
<keyword evidence="2" id="KW-1185">Reference proteome</keyword>
<dbReference type="AlphaFoldDB" id="A0A183DVJ1"/>
<dbReference type="OrthoDB" id="5877603at2759"/>
<reference evidence="3" key="1">
    <citation type="submission" date="2016-06" db="UniProtKB">
        <authorList>
            <consortium name="WormBaseParasite"/>
        </authorList>
    </citation>
    <scope>IDENTIFICATION</scope>
</reference>
<dbReference type="Gene3D" id="3.15.20.10">
    <property type="entry name" value="Bactericidal permeability-increasing protein, domain 2"/>
    <property type="match status" value="1"/>
</dbReference>